<dbReference type="Proteomes" id="UP000190867">
    <property type="component" value="Unassembled WGS sequence"/>
</dbReference>
<proteinExistence type="predicted"/>
<keyword evidence="2" id="KW-1185">Reference proteome</keyword>
<evidence type="ECO:0000313" key="2">
    <source>
        <dbReference type="Proteomes" id="UP000190867"/>
    </source>
</evidence>
<organism evidence="1 2">
    <name type="scientific">Haemophilus paracuniculus</name>
    <dbReference type="NCBI Taxonomy" id="734"/>
    <lineage>
        <taxon>Bacteria</taxon>
        <taxon>Pseudomonadati</taxon>
        <taxon>Pseudomonadota</taxon>
        <taxon>Gammaproteobacteria</taxon>
        <taxon>Pasteurellales</taxon>
        <taxon>Pasteurellaceae</taxon>
        <taxon>Haemophilus</taxon>
    </lineage>
</organism>
<evidence type="ECO:0008006" key="3">
    <source>
        <dbReference type="Google" id="ProtNLM"/>
    </source>
</evidence>
<dbReference type="Gene3D" id="3.40.50.300">
    <property type="entry name" value="P-loop containing nucleotide triphosphate hydrolases"/>
    <property type="match status" value="1"/>
</dbReference>
<dbReference type="AlphaFoldDB" id="A0A1T0ASG2"/>
<dbReference type="InterPro" id="IPR027417">
    <property type="entry name" value="P-loop_NTPase"/>
</dbReference>
<dbReference type="EMBL" id="MUYA01000007">
    <property type="protein sequence ID" value="OOR99165.1"/>
    <property type="molecule type" value="Genomic_DNA"/>
</dbReference>
<reference evidence="1 2" key="1">
    <citation type="submission" date="2017-02" db="EMBL/GenBank/DDBJ databases">
        <title>Draft genome sequence of Haemophilus paracuniculus CCUG 43573 type strain.</title>
        <authorList>
            <person name="Engstrom-Jakobsson H."/>
            <person name="Salva-Serra F."/>
            <person name="Thorell K."/>
            <person name="Gonzales-Siles L."/>
            <person name="Karlsson R."/>
            <person name="Boulund F."/>
            <person name="Engstrand L."/>
            <person name="Kristiansson E."/>
            <person name="Moore E."/>
        </authorList>
    </citation>
    <scope>NUCLEOTIDE SEQUENCE [LARGE SCALE GENOMIC DNA]</scope>
    <source>
        <strain evidence="1 2">CCUG 43573</strain>
    </source>
</reference>
<dbReference type="OrthoDB" id="9805698at2"/>
<comment type="caution">
    <text evidence="1">The sequence shown here is derived from an EMBL/GenBank/DDBJ whole genome shotgun (WGS) entry which is preliminary data.</text>
</comment>
<sequence>MQKLIIVRGHSGSGKSTFAHTQIATFQQQQPQGVCFHIENDHFISENGHYHWTKDRFKQAKQQGEQAVQDALNYAKQHANQAVLIVLSNVGVNVAYIRALCEQAERQGMACEIYRMENFFQNQHNVGKYRVYQMYLAIQQNPIEGEIFVQPIQPITPKIQREIEKMRFRREQKRKQAV</sequence>
<evidence type="ECO:0000313" key="1">
    <source>
        <dbReference type="EMBL" id="OOR99165.1"/>
    </source>
</evidence>
<gene>
    <name evidence="1" type="ORF">B0187_05255</name>
</gene>
<dbReference type="SUPFAM" id="SSF52540">
    <property type="entry name" value="P-loop containing nucleoside triphosphate hydrolases"/>
    <property type="match status" value="1"/>
</dbReference>
<protein>
    <recommendedName>
        <fullName evidence="3">UDP-N-acetylglucosamine kinase</fullName>
    </recommendedName>
</protein>
<name>A0A1T0ASG2_9PAST</name>
<accession>A0A1T0ASG2</accession>
<dbReference type="RefSeq" id="WP_078236813.1">
    <property type="nucleotide sequence ID" value="NZ_MUYA01000007.1"/>
</dbReference>
<dbReference type="Pfam" id="PF13671">
    <property type="entry name" value="AAA_33"/>
    <property type="match status" value="1"/>
</dbReference>
<dbReference type="STRING" id="734.B0187_05255"/>